<keyword evidence="9" id="KW-1185">Reference proteome</keyword>
<dbReference type="InterPro" id="IPR000515">
    <property type="entry name" value="MetI-like"/>
</dbReference>
<organism evidence="8 9">
    <name type="scientific">Thauera chlorobenzoica</name>
    <dbReference type="NCBI Taxonomy" id="96773"/>
    <lineage>
        <taxon>Bacteria</taxon>
        <taxon>Pseudomonadati</taxon>
        <taxon>Pseudomonadota</taxon>
        <taxon>Betaproteobacteria</taxon>
        <taxon>Rhodocyclales</taxon>
        <taxon>Zoogloeaceae</taxon>
        <taxon>Thauera</taxon>
    </lineage>
</organism>
<evidence type="ECO:0000256" key="4">
    <source>
        <dbReference type="ARBA" id="ARBA00022692"/>
    </source>
</evidence>
<evidence type="ECO:0000256" key="5">
    <source>
        <dbReference type="ARBA" id="ARBA00022989"/>
    </source>
</evidence>
<dbReference type="PROSITE" id="PS50928">
    <property type="entry name" value="ABC_TM1"/>
    <property type="match status" value="1"/>
</dbReference>
<feature type="transmembrane region" description="Helical" evidence="7">
    <location>
        <begin position="76"/>
        <end position="106"/>
    </location>
</feature>
<dbReference type="InterPro" id="IPR035906">
    <property type="entry name" value="MetI-like_sf"/>
</dbReference>
<dbReference type="Pfam" id="PF00528">
    <property type="entry name" value="BPD_transp_1"/>
    <property type="match status" value="1"/>
</dbReference>
<keyword evidence="6 7" id="KW-0472">Membrane</keyword>
<evidence type="ECO:0000256" key="6">
    <source>
        <dbReference type="ARBA" id="ARBA00023136"/>
    </source>
</evidence>
<name>A0A1H5RWY3_9RHOO</name>
<evidence type="ECO:0000256" key="7">
    <source>
        <dbReference type="RuleBase" id="RU363032"/>
    </source>
</evidence>
<comment type="subcellular location">
    <subcellularLocation>
        <location evidence="1 7">Cell membrane</location>
        <topology evidence="1 7">Multi-pass membrane protein</topology>
    </subcellularLocation>
</comment>
<feature type="transmembrane region" description="Helical" evidence="7">
    <location>
        <begin position="146"/>
        <end position="165"/>
    </location>
</feature>
<keyword evidence="4 7" id="KW-0812">Transmembrane</keyword>
<protein>
    <submittedName>
        <fullName evidence="8">ABC transporter, transmembrane component</fullName>
    </submittedName>
</protein>
<dbReference type="CDD" id="cd06261">
    <property type="entry name" value="TM_PBP2"/>
    <property type="match status" value="1"/>
</dbReference>
<dbReference type="AlphaFoldDB" id="A0A1H5RWY3"/>
<evidence type="ECO:0000313" key="9">
    <source>
        <dbReference type="Proteomes" id="UP000185739"/>
    </source>
</evidence>
<keyword evidence="2 7" id="KW-0813">Transport</keyword>
<feature type="transmembrane region" description="Helical" evidence="7">
    <location>
        <begin position="207"/>
        <end position="230"/>
    </location>
</feature>
<reference evidence="8 9" key="1">
    <citation type="submission" date="2016-12" db="EMBL/GenBank/DDBJ databases">
        <title>Complete genome sequence of Thauera chlorobenzoica, a Betaproteobacterium degrading haloaromatics anaerobically to CO2 and halides.</title>
        <authorList>
            <person name="Goris T."/>
            <person name="Mergelsberg M."/>
            <person name="Boll M."/>
        </authorList>
    </citation>
    <scope>NUCLEOTIDE SEQUENCE [LARGE SCALE GENOMIC DNA]</scope>
    <source>
        <strain evidence="8 9">3CB1</strain>
    </source>
</reference>
<dbReference type="SUPFAM" id="SSF161098">
    <property type="entry name" value="MetI-like"/>
    <property type="match status" value="1"/>
</dbReference>
<evidence type="ECO:0000256" key="2">
    <source>
        <dbReference type="ARBA" id="ARBA00022448"/>
    </source>
</evidence>
<keyword evidence="3" id="KW-1003">Cell membrane</keyword>
<dbReference type="GO" id="GO:0005886">
    <property type="term" value="C:plasma membrane"/>
    <property type="evidence" value="ECO:0007669"/>
    <property type="project" value="UniProtKB-SubCell"/>
</dbReference>
<dbReference type="GO" id="GO:0055085">
    <property type="term" value="P:transmembrane transport"/>
    <property type="evidence" value="ECO:0007669"/>
    <property type="project" value="InterPro"/>
</dbReference>
<dbReference type="EMBL" id="CP018839">
    <property type="protein sequence ID" value="APR05084.1"/>
    <property type="molecule type" value="Genomic_DNA"/>
</dbReference>
<feature type="transmembrane region" description="Helical" evidence="7">
    <location>
        <begin position="242"/>
        <end position="261"/>
    </location>
</feature>
<dbReference type="STRING" id="96773.Tchl_2244"/>
<evidence type="ECO:0000313" key="8">
    <source>
        <dbReference type="EMBL" id="APR05084.1"/>
    </source>
</evidence>
<dbReference type="KEGG" id="tcl:Tchl_2244"/>
<dbReference type="Gene3D" id="1.10.3720.10">
    <property type="entry name" value="MetI-like"/>
    <property type="match status" value="1"/>
</dbReference>
<dbReference type="PANTHER" id="PTHR30151">
    <property type="entry name" value="ALKANE SULFONATE ABC TRANSPORTER-RELATED, MEMBRANE SUBUNIT"/>
    <property type="match status" value="1"/>
</dbReference>
<feature type="transmembrane region" description="Helical" evidence="7">
    <location>
        <begin position="34"/>
        <end position="56"/>
    </location>
</feature>
<dbReference type="RefSeq" id="WP_232311567.1">
    <property type="nucleotide sequence ID" value="NZ_CP018839.1"/>
</dbReference>
<proteinExistence type="inferred from homology"/>
<comment type="similarity">
    <text evidence="7">Belongs to the binding-protein-dependent transport system permease family.</text>
</comment>
<evidence type="ECO:0000256" key="1">
    <source>
        <dbReference type="ARBA" id="ARBA00004651"/>
    </source>
</evidence>
<feature type="transmembrane region" description="Helical" evidence="7">
    <location>
        <begin position="118"/>
        <end position="140"/>
    </location>
</feature>
<keyword evidence="5 7" id="KW-1133">Transmembrane helix</keyword>
<evidence type="ECO:0000256" key="3">
    <source>
        <dbReference type="ARBA" id="ARBA00022475"/>
    </source>
</evidence>
<dbReference type="Proteomes" id="UP000185739">
    <property type="component" value="Chromosome"/>
</dbReference>
<dbReference type="PANTHER" id="PTHR30151:SF20">
    <property type="entry name" value="ABC TRANSPORTER PERMEASE PROTEIN HI_0355-RELATED"/>
    <property type="match status" value="1"/>
</dbReference>
<sequence length="269" mass="28749">MASTVTQIEATPARRATGSQATASKARIPIYQTLLIAGILILWEVLVRTGVAPVYLYGQPSGILQKLVALTTSGELFTHAGATAFEAILGFVVGTTLGSITGLALWLSDTVARILRPIIVAINGVPKIALAPLVVVWFGVDIGAKVAIAASLTFIVALISVYQGTQEVDPDLVKLMRSLGARRLTIWRKVIVPGATPWILATMRLNIGFAMIGAVVGEYISAKVGLGYFIYNAGALYDLNSVFVGIFCLMVMALVLDFLLVKVEARFKW</sequence>
<accession>A0A1H5RWY3</accession>
<gene>
    <name evidence="8" type="ORF">Tchl_2244</name>
</gene>